<proteinExistence type="inferred from homology"/>
<name>A0A7G9Z384_9EURY</name>
<dbReference type="PANTHER" id="PTHR35004">
    <property type="entry name" value="TRANSPOSASE RV3428C-RELATED"/>
    <property type="match status" value="1"/>
</dbReference>
<evidence type="ECO:0000256" key="1">
    <source>
        <dbReference type="ARBA" id="ARBA00009277"/>
    </source>
</evidence>
<reference evidence="3" key="1">
    <citation type="submission" date="2020-06" db="EMBL/GenBank/DDBJ databases">
        <title>Unique genomic features of the anaerobic methanotrophic archaea.</title>
        <authorList>
            <person name="Chadwick G.L."/>
            <person name="Skennerton C.T."/>
            <person name="Laso-Perez R."/>
            <person name="Leu A.O."/>
            <person name="Speth D.R."/>
            <person name="Yu H."/>
            <person name="Morgan-Lang C."/>
            <person name="Hatzenpichler R."/>
            <person name="Goudeau D."/>
            <person name="Malmstrom R."/>
            <person name="Brazelton W.J."/>
            <person name="Woyke T."/>
            <person name="Hallam S.J."/>
            <person name="Tyson G.W."/>
            <person name="Wegener G."/>
            <person name="Boetius A."/>
            <person name="Orphan V."/>
        </authorList>
    </citation>
    <scope>NUCLEOTIDE SEQUENCE</scope>
</reference>
<evidence type="ECO:0000313" key="3">
    <source>
        <dbReference type="EMBL" id="QNO54718.1"/>
    </source>
</evidence>
<comment type="similarity">
    <text evidence="1">Belongs to the transposase IS21/IS408/IS1162 family.</text>
</comment>
<evidence type="ECO:0000259" key="2">
    <source>
        <dbReference type="PROSITE" id="PS50994"/>
    </source>
</evidence>
<sequence>MYITIKSLWERHKNKSMIARLTGHDWKTVAKKIKEIEAGKEYPKKKPHPRILDPYQEQIMKWLEEDLSGVRIHEKLREEGVKLGYSTVKDYICKIKKRENIFIRMHTLPAEEAQVDFGYLGYTLYQGKKRKTWVFNMRLSYSRLDYYEIVYDQRVETFIQCHINAFYYFGGIPQYVKIDNLKAAILKANFYEPIYQELYKNFAHHYGFHPLPCRVRRPNDKGKVESGIKYVKNNFFSGRKFNGEEDVKERLFKWNTRGNHRIHGTTRKVPQEVFEKEEKMKLIPLPQEEFKLASVGTRKVYHDCHIYVDYNYYSVPFEYVGKEVEIELAKSLLKVFYQGKEIAVHPRLSGRGKFRTNNSHYPAYKRYSDTEYQEKYQAKMAKIGRYAEQLFFLIVQNHPKDWNRTVQGILSLQKTYPDKVIEAACRRALAFGVMRYSVIKNICHNGSYILPLEFDKEETYATA</sequence>
<gene>
    <name evidence="3" type="ORF">PDBAIGND_00024</name>
</gene>
<accession>A0A7G9Z384</accession>
<organism evidence="3">
    <name type="scientific">Candidatus Methanophaga sp. ANME-1 ERB7</name>
    <dbReference type="NCBI Taxonomy" id="2759913"/>
    <lineage>
        <taxon>Archaea</taxon>
        <taxon>Methanobacteriati</taxon>
        <taxon>Methanobacteriota</taxon>
        <taxon>Stenosarchaea group</taxon>
        <taxon>Methanomicrobia</taxon>
        <taxon>Candidatus Methanophagales</taxon>
        <taxon>Candidatus Methanophagaceae</taxon>
        <taxon>Candidatus Methanophaga</taxon>
    </lineage>
</organism>
<dbReference type="SUPFAM" id="SSF53098">
    <property type="entry name" value="Ribonuclease H-like"/>
    <property type="match status" value="1"/>
</dbReference>
<protein>
    <recommendedName>
        <fullName evidence="2">Integrase catalytic domain-containing protein</fullName>
    </recommendedName>
</protein>
<dbReference type="Gene3D" id="3.30.420.10">
    <property type="entry name" value="Ribonuclease H-like superfamily/Ribonuclease H"/>
    <property type="match status" value="1"/>
</dbReference>
<dbReference type="InterPro" id="IPR036397">
    <property type="entry name" value="RNaseH_sf"/>
</dbReference>
<dbReference type="InterPro" id="IPR001584">
    <property type="entry name" value="Integrase_cat-core"/>
</dbReference>
<dbReference type="Pfam" id="PF22483">
    <property type="entry name" value="Mu-transpos_C_2"/>
    <property type="match status" value="1"/>
</dbReference>
<feature type="domain" description="Integrase catalytic" evidence="2">
    <location>
        <begin position="105"/>
        <end position="278"/>
    </location>
</feature>
<dbReference type="NCBIfam" id="NF033546">
    <property type="entry name" value="transpos_IS21"/>
    <property type="match status" value="1"/>
</dbReference>
<dbReference type="InterPro" id="IPR012337">
    <property type="entry name" value="RNaseH-like_sf"/>
</dbReference>
<dbReference type="GO" id="GO:0015074">
    <property type="term" value="P:DNA integration"/>
    <property type="evidence" value="ECO:0007669"/>
    <property type="project" value="InterPro"/>
</dbReference>
<dbReference type="EMBL" id="MT631590">
    <property type="protein sequence ID" value="QNO54718.1"/>
    <property type="molecule type" value="Genomic_DNA"/>
</dbReference>
<dbReference type="AlphaFoldDB" id="A0A7G9Z384"/>
<dbReference type="InterPro" id="IPR054353">
    <property type="entry name" value="IstA-like_C"/>
</dbReference>
<dbReference type="PROSITE" id="PS50994">
    <property type="entry name" value="INTEGRASE"/>
    <property type="match status" value="1"/>
</dbReference>
<dbReference type="GO" id="GO:0003676">
    <property type="term" value="F:nucleic acid binding"/>
    <property type="evidence" value="ECO:0007669"/>
    <property type="project" value="InterPro"/>
</dbReference>